<evidence type="ECO:0000313" key="1">
    <source>
        <dbReference type="EMBL" id="KAL0916144.1"/>
    </source>
</evidence>
<reference evidence="1 2" key="1">
    <citation type="journal article" date="2024" name="Plant Biotechnol. J.">
        <title>Dendrobium thyrsiflorum genome and its molecular insights into genes involved in important horticultural traits.</title>
        <authorList>
            <person name="Chen B."/>
            <person name="Wang J.Y."/>
            <person name="Zheng P.J."/>
            <person name="Li K.L."/>
            <person name="Liang Y.M."/>
            <person name="Chen X.F."/>
            <person name="Zhang C."/>
            <person name="Zhao X."/>
            <person name="He X."/>
            <person name="Zhang G.Q."/>
            <person name="Liu Z.J."/>
            <person name="Xu Q."/>
        </authorList>
    </citation>
    <scope>NUCLEOTIDE SEQUENCE [LARGE SCALE GENOMIC DNA]</scope>
    <source>
        <strain evidence="1">GZMU011</strain>
    </source>
</reference>
<evidence type="ECO:0000313" key="2">
    <source>
        <dbReference type="Proteomes" id="UP001552299"/>
    </source>
</evidence>
<organism evidence="1 2">
    <name type="scientific">Dendrobium thyrsiflorum</name>
    <name type="common">Pinecone-like raceme dendrobium</name>
    <name type="synonym">Orchid</name>
    <dbReference type="NCBI Taxonomy" id="117978"/>
    <lineage>
        <taxon>Eukaryota</taxon>
        <taxon>Viridiplantae</taxon>
        <taxon>Streptophyta</taxon>
        <taxon>Embryophyta</taxon>
        <taxon>Tracheophyta</taxon>
        <taxon>Spermatophyta</taxon>
        <taxon>Magnoliopsida</taxon>
        <taxon>Liliopsida</taxon>
        <taxon>Asparagales</taxon>
        <taxon>Orchidaceae</taxon>
        <taxon>Epidendroideae</taxon>
        <taxon>Malaxideae</taxon>
        <taxon>Dendrobiinae</taxon>
        <taxon>Dendrobium</taxon>
    </lineage>
</organism>
<dbReference type="EMBL" id="JANQDX010000011">
    <property type="protein sequence ID" value="KAL0916144.1"/>
    <property type="molecule type" value="Genomic_DNA"/>
</dbReference>
<proteinExistence type="predicted"/>
<protein>
    <submittedName>
        <fullName evidence="1">Uncharacterized protein</fullName>
    </submittedName>
</protein>
<dbReference type="AlphaFoldDB" id="A0ABD0UTC7"/>
<comment type="caution">
    <text evidence="1">The sequence shown here is derived from an EMBL/GenBank/DDBJ whole genome shotgun (WGS) entry which is preliminary data.</text>
</comment>
<keyword evidence="2" id="KW-1185">Reference proteome</keyword>
<sequence length="124" mass="14699">MEIGQSSEEGGQESLVVAIFLWGRMGEKARRLHFVFRFNDAEEREFQLNERIPGDANFRRRNSNSAGYLAGFREIWAVFRWIRGMLRQDIIKLMKKEVQIDHKLAVISRMGRMYDCLLPYSKQR</sequence>
<gene>
    <name evidence="1" type="ORF">M5K25_013633</name>
</gene>
<accession>A0ABD0UTC7</accession>
<name>A0ABD0UTC7_DENTH</name>
<dbReference type="Proteomes" id="UP001552299">
    <property type="component" value="Unassembled WGS sequence"/>
</dbReference>